<dbReference type="OrthoDB" id="2643721at2"/>
<dbReference type="RefSeq" id="WP_148590650.1">
    <property type="nucleotide sequence ID" value="NZ_CP042997.1"/>
</dbReference>
<gene>
    <name evidence="1" type="ORF">OJF2_03400</name>
</gene>
<organism evidence="1 2">
    <name type="scientific">Aquisphaera giovannonii</name>
    <dbReference type="NCBI Taxonomy" id="406548"/>
    <lineage>
        <taxon>Bacteria</taxon>
        <taxon>Pseudomonadati</taxon>
        <taxon>Planctomycetota</taxon>
        <taxon>Planctomycetia</taxon>
        <taxon>Isosphaerales</taxon>
        <taxon>Isosphaeraceae</taxon>
        <taxon>Aquisphaera</taxon>
    </lineage>
</organism>
<sequence>MPNPPLRRVNYFTGRVLTANDLKAEQDYFRERLRRHNLLFHGPGVVSGLEVEVEGDSARVGPGVAVDANGEELVVPSLEIVPIPHLAEAMFVTLRFVEKPAEPMPGAGGDGGPAEFAFTEESAVVGVVAEGGDGVVLARLVREGDGWAVDPGHAPEVSGTFIG</sequence>
<reference evidence="1 2" key="1">
    <citation type="submission" date="2019-08" db="EMBL/GenBank/DDBJ databases">
        <title>Deep-cultivation of Planctomycetes and their phenomic and genomic characterization uncovers novel biology.</title>
        <authorList>
            <person name="Wiegand S."/>
            <person name="Jogler M."/>
            <person name="Boedeker C."/>
            <person name="Pinto D."/>
            <person name="Vollmers J."/>
            <person name="Rivas-Marin E."/>
            <person name="Kohn T."/>
            <person name="Peeters S.H."/>
            <person name="Heuer A."/>
            <person name="Rast P."/>
            <person name="Oberbeckmann S."/>
            <person name="Bunk B."/>
            <person name="Jeske O."/>
            <person name="Meyerdierks A."/>
            <person name="Storesund J.E."/>
            <person name="Kallscheuer N."/>
            <person name="Luecker S."/>
            <person name="Lage O.M."/>
            <person name="Pohl T."/>
            <person name="Merkel B.J."/>
            <person name="Hornburger P."/>
            <person name="Mueller R.-W."/>
            <person name="Bruemmer F."/>
            <person name="Labrenz M."/>
            <person name="Spormann A.M."/>
            <person name="Op den Camp H."/>
            <person name="Overmann J."/>
            <person name="Amann R."/>
            <person name="Jetten M.S.M."/>
            <person name="Mascher T."/>
            <person name="Medema M.H."/>
            <person name="Devos D.P."/>
            <person name="Kaster A.-K."/>
            <person name="Ovreas L."/>
            <person name="Rohde M."/>
            <person name="Galperin M.Y."/>
            <person name="Jogler C."/>
        </authorList>
    </citation>
    <scope>NUCLEOTIDE SEQUENCE [LARGE SCALE GENOMIC DNA]</scope>
    <source>
        <strain evidence="1 2">OJF2</strain>
    </source>
</reference>
<protein>
    <submittedName>
        <fullName evidence="1">Uncharacterized protein</fullName>
    </submittedName>
</protein>
<dbReference type="Proteomes" id="UP000324233">
    <property type="component" value="Chromosome"/>
</dbReference>
<proteinExistence type="predicted"/>
<keyword evidence="2" id="KW-1185">Reference proteome</keyword>
<name>A0A5B9VU27_9BACT</name>
<evidence type="ECO:0000313" key="2">
    <source>
        <dbReference type="Proteomes" id="UP000324233"/>
    </source>
</evidence>
<dbReference type="AlphaFoldDB" id="A0A5B9VU27"/>
<accession>A0A5B9VU27</accession>
<evidence type="ECO:0000313" key="1">
    <source>
        <dbReference type="EMBL" id="QEH31873.1"/>
    </source>
</evidence>
<dbReference type="EMBL" id="CP042997">
    <property type="protein sequence ID" value="QEH31873.1"/>
    <property type="molecule type" value="Genomic_DNA"/>
</dbReference>
<dbReference type="KEGG" id="agv:OJF2_03400"/>